<dbReference type="PANTHER" id="PTHR12268">
    <property type="entry name" value="E3 UBIQUITIN-PROTEIN LIGASE KCMF1"/>
    <property type="match status" value="1"/>
</dbReference>
<dbReference type="SUPFAM" id="SSF47473">
    <property type="entry name" value="EF-hand"/>
    <property type="match status" value="1"/>
</dbReference>
<dbReference type="InterPro" id="IPR015154">
    <property type="entry name" value="EF-hand_dom_typ2"/>
</dbReference>
<dbReference type="Gene3D" id="3.30.60.90">
    <property type="match status" value="1"/>
</dbReference>
<dbReference type="GO" id="GO:0005886">
    <property type="term" value="C:plasma membrane"/>
    <property type="evidence" value="ECO:0007669"/>
    <property type="project" value="TreeGrafter"/>
</dbReference>
<dbReference type="InterPro" id="IPR043145">
    <property type="entry name" value="Znf_ZZ_sf"/>
</dbReference>
<dbReference type="InterPro" id="IPR015153">
    <property type="entry name" value="EF-hand_dom_typ1"/>
</dbReference>
<dbReference type="InterPro" id="IPR050774">
    <property type="entry name" value="KCMF1/Dystrophin"/>
</dbReference>
<keyword evidence="1" id="KW-0479">Metal-binding</keyword>
<evidence type="ECO:0000313" key="6">
    <source>
        <dbReference type="Ensembl" id="ENSCRFP00000003600.1"/>
    </source>
</evidence>
<name>A0A8C3P1F5_9PASS</name>
<reference evidence="6" key="1">
    <citation type="submission" date="2025-08" db="UniProtKB">
        <authorList>
            <consortium name="Ensembl"/>
        </authorList>
    </citation>
    <scope>IDENTIFICATION</scope>
</reference>
<dbReference type="Ensembl" id="ENSCRFT00000003745.1">
    <property type="protein sequence ID" value="ENSCRFP00000003600.1"/>
    <property type="gene ID" value="ENSCRFG00000002912.1"/>
</dbReference>
<evidence type="ECO:0000256" key="4">
    <source>
        <dbReference type="PROSITE-ProRule" id="PRU00228"/>
    </source>
</evidence>
<evidence type="ECO:0000259" key="5">
    <source>
        <dbReference type="PROSITE" id="PS50135"/>
    </source>
</evidence>
<dbReference type="Pfam" id="PF09068">
    <property type="entry name" value="EF-hand_2"/>
    <property type="match status" value="1"/>
</dbReference>
<accession>A0A8C3P1F5</accession>
<dbReference type="GO" id="GO:0099536">
    <property type="term" value="P:synaptic signaling"/>
    <property type="evidence" value="ECO:0007669"/>
    <property type="project" value="TreeGrafter"/>
</dbReference>
<dbReference type="GO" id="GO:0045202">
    <property type="term" value="C:synapse"/>
    <property type="evidence" value="ECO:0007669"/>
    <property type="project" value="GOC"/>
</dbReference>
<dbReference type="Pfam" id="PF00569">
    <property type="entry name" value="ZZ"/>
    <property type="match status" value="1"/>
</dbReference>
<dbReference type="PROSITE" id="PS50135">
    <property type="entry name" value="ZF_ZZ_2"/>
    <property type="match status" value="1"/>
</dbReference>
<evidence type="ECO:0000256" key="2">
    <source>
        <dbReference type="ARBA" id="ARBA00022771"/>
    </source>
</evidence>
<reference evidence="6" key="2">
    <citation type="submission" date="2025-09" db="UniProtKB">
        <authorList>
            <consortium name="Ensembl"/>
        </authorList>
    </citation>
    <scope>IDENTIFICATION</scope>
</reference>
<proteinExistence type="predicted"/>
<keyword evidence="7" id="KW-1185">Reference proteome</keyword>
<keyword evidence="3" id="KW-0862">Zinc</keyword>
<dbReference type="GO" id="GO:0008270">
    <property type="term" value="F:zinc ion binding"/>
    <property type="evidence" value="ECO:0007669"/>
    <property type="project" value="UniProtKB-KW"/>
</dbReference>
<feature type="domain" description="ZZ-type" evidence="5">
    <location>
        <begin position="174"/>
        <end position="230"/>
    </location>
</feature>
<protein>
    <recommendedName>
        <fullName evidence="5">ZZ-type domain-containing protein</fullName>
    </recommendedName>
</protein>
<dbReference type="AlphaFoldDB" id="A0A8C3P1F5"/>
<evidence type="ECO:0000256" key="1">
    <source>
        <dbReference type="ARBA" id="ARBA00022723"/>
    </source>
</evidence>
<dbReference type="CDD" id="cd02334">
    <property type="entry name" value="ZZ_dystrophin"/>
    <property type="match status" value="1"/>
</dbReference>
<dbReference type="PANTHER" id="PTHR12268:SF18">
    <property type="entry name" value="DYSTROTELIN"/>
    <property type="match status" value="1"/>
</dbReference>
<dbReference type="InterPro" id="IPR011992">
    <property type="entry name" value="EF-hand-dom_pair"/>
</dbReference>
<evidence type="ECO:0000313" key="7">
    <source>
        <dbReference type="Proteomes" id="UP000694396"/>
    </source>
</evidence>
<dbReference type="Proteomes" id="UP000694396">
    <property type="component" value="Unplaced"/>
</dbReference>
<sequence>MDPDLQEAFSDVQSSVYRTALKLRSVQSLCQLDLIDVSLIQHILSSEQSQREEQISLNMQQISRMLMKLFQRARIKNPGQVDPRAVEFTLSLLIAMYDRSGTGYVKTRSAAAALISLSGDTLLAKYRGGKCMILYTVLNAAIVEEKFLSWLRSEPAVLLWLPTCYRISATEMVSHQARCRVCKVFPITGIRYRCLKCLNFDLCPACFFTGRLCKPHKRSHPVVEHCVQMSAKVNAKHFLHTIRNNLFQERCRRKEAQRRTALESVEERHFPAHKKTLYMKKQFKKWKDEMQFLHSCQEEKSCKIEAKLQKLRVSQENLQIIDKPFMGQHNKAKEKLPKLTENSLGGVGNTVFIPTAMQIPPDEKEVREELELLMMKLKDTLSFQTKPGINSPIILTLSSCLHPVYSIILFIIR</sequence>
<dbReference type="SMART" id="SM00291">
    <property type="entry name" value="ZnF_ZZ"/>
    <property type="match status" value="1"/>
</dbReference>
<organism evidence="6 7">
    <name type="scientific">Cyanoderma ruficeps</name>
    <name type="common">rufous-capped babbler</name>
    <dbReference type="NCBI Taxonomy" id="181631"/>
    <lineage>
        <taxon>Eukaryota</taxon>
        <taxon>Metazoa</taxon>
        <taxon>Chordata</taxon>
        <taxon>Craniata</taxon>
        <taxon>Vertebrata</taxon>
        <taxon>Euteleostomi</taxon>
        <taxon>Archelosauria</taxon>
        <taxon>Archosauria</taxon>
        <taxon>Dinosauria</taxon>
        <taxon>Saurischia</taxon>
        <taxon>Theropoda</taxon>
        <taxon>Coelurosauria</taxon>
        <taxon>Aves</taxon>
        <taxon>Neognathae</taxon>
        <taxon>Neoaves</taxon>
        <taxon>Telluraves</taxon>
        <taxon>Australaves</taxon>
        <taxon>Passeriformes</taxon>
        <taxon>Sylvioidea</taxon>
        <taxon>Timaliidae</taxon>
        <taxon>Cyanoderma</taxon>
    </lineage>
</organism>
<dbReference type="InterPro" id="IPR000433">
    <property type="entry name" value="Znf_ZZ"/>
</dbReference>
<dbReference type="PROSITE" id="PS01357">
    <property type="entry name" value="ZF_ZZ_1"/>
    <property type="match status" value="1"/>
</dbReference>
<dbReference type="SUPFAM" id="SSF57850">
    <property type="entry name" value="RING/U-box"/>
    <property type="match status" value="1"/>
</dbReference>
<dbReference type="Pfam" id="PF09069">
    <property type="entry name" value="EF-hand_3"/>
    <property type="match status" value="1"/>
</dbReference>
<keyword evidence="2 4" id="KW-0863">Zinc-finger</keyword>
<evidence type="ECO:0000256" key="3">
    <source>
        <dbReference type="ARBA" id="ARBA00022833"/>
    </source>
</evidence>
<dbReference type="Gene3D" id="1.10.238.10">
    <property type="entry name" value="EF-hand"/>
    <property type="match status" value="1"/>
</dbReference>